<accession>A0ABR1VEH9</accession>
<comment type="caution">
    <text evidence="4">The sequence shown here is derived from an EMBL/GenBank/DDBJ whole genome shotgun (WGS) entry which is preliminary data.</text>
</comment>
<keyword evidence="2 3" id="KW-0040">ANK repeat</keyword>
<gene>
    <name evidence="4" type="ORF">PG994_006198</name>
</gene>
<dbReference type="Gene3D" id="1.25.40.20">
    <property type="entry name" value="Ankyrin repeat-containing domain"/>
    <property type="match status" value="1"/>
</dbReference>
<evidence type="ECO:0000313" key="4">
    <source>
        <dbReference type="EMBL" id="KAK8069582.1"/>
    </source>
</evidence>
<dbReference type="SMART" id="SM00248">
    <property type="entry name" value="ANK"/>
    <property type="match status" value="4"/>
</dbReference>
<dbReference type="Proteomes" id="UP001480595">
    <property type="component" value="Unassembled WGS sequence"/>
</dbReference>
<protein>
    <recommendedName>
        <fullName evidence="6">Ankyrin repeat protein</fullName>
    </recommendedName>
</protein>
<proteinExistence type="predicted"/>
<evidence type="ECO:0000256" key="2">
    <source>
        <dbReference type="ARBA" id="ARBA00023043"/>
    </source>
</evidence>
<sequence length="326" mass="35106">MGVSSANQDCSAADLTWTYWKEETVPQWSALQYALSHKSNSIAALLTQKGEGLAFADDTKSPNPKQQHAIHIAAENGLIDVINMLVHEHHVDINTTDTNGETALHYATSTLENKKTLLFLIGLGAKLNQAAAGGITPLVKAMDSSCFINAFQLIKAGAEVKIPGPPAPYLASPVEACLANYPSDCSTERKNDFLQARLLEVLLKKGASVHGGYPGEPLPTMTADGYSGEPLPIMTAMRVFQGQAVQVLLRHGAQFPPIGEHPSIAAYVLDAAYDDIFEFLPRMQILFDCGVSRMDDPFDKDHTILQVLASMARECPGCLTGVLESG</sequence>
<dbReference type="PROSITE" id="PS50088">
    <property type="entry name" value="ANK_REPEAT"/>
    <property type="match status" value="1"/>
</dbReference>
<dbReference type="SUPFAM" id="SSF48403">
    <property type="entry name" value="Ankyrin repeat"/>
    <property type="match status" value="1"/>
</dbReference>
<evidence type="ECO:0000256" key="3">
    <source>
        <dbReference type="PROSITE-ProRule" id="PRU00023"/>
    </source>
</evidence>
<evidence type="ECO:0008006" key="6">
    <source>
        <dbReference type="Google" id="ProtNLM"/>
    </source>
</evidence>
<dbReference type="PANTHER" id="PTHR24198:SF165">
    <property type="entry name" value="ANKYRIN REPEAT-CONTAINING PROTEIN-RELATED"/>
    <property type="match status" value="1"/>
</dbReference>
<dbReference type="InterPro" id="IPR036770">
    <property type="entry name" value="Ankyrin_rpt-contain_sf"/>
</dbReference>
<dbReference type="GeneID" id="92090670"/>
<name>A0ABR1VEH9_9PEZI</name>
<keyword evidence="1" id="KW-0677">Repeat</keyword>
<dbReference type="PANTHER" id="PTHR24198">
    <property type="entry name" value="ANKYRIN REPEAT AND PROTEIN KINASE DOMAIN-CONTAINING PROTEIN"/>
    <property type="match status" value="1"/>
</dbReference>
<dbReference type="EMBL" id="JAQQWL010000006">
    <property type="protein sequence ID" value="KAK8069582.1"/>
    <property type="molecule type" value="Genomic_DNA"/>
</dbReference>
<feature type="repeat" description="ANK" evidence="3">
    <location>
        <begin position="99"/>
        <end position="132"/>
    </location>
</feature>
<evidence type="ECO:0000313" key="5">
    <source>
        <dbReference type="Proteomes" id="UP001480595"/>
    </source>
</evidence>
<dbReference type="RefSeq" id="XP_066716876.1">
    <property type="nucleotide sequence ID" value="XM_066857607.1"/>
</dbReference>
<dbReference type="Pfam" id="PF12796">
    <property type="entry name" value="Ank_2"/>
    <property type="match status" value="1"/>
</dbReference>
<evidence type="ECO:0000256" key="1">
    <source>
        <dbReference type="ARBA" id="ARBA00022737"/>
    </source>
</evidence>
<organism evidence="4 5">
    <name type="scientific">Apiospora phragmitis</name>
    <dbReference type="NCBI Taxonomy" id="2905665"/>
    <lineage>
        <taxon>Eukaryota</taxon>
        <taxon>Fungi</taxon>
        <taxon>Dikarya</taxon>
        <taxon>Ascomycota</taxon>
        <taxon>Pezizomycotina</taxon>
        <taxon>Sordariomycetes</taxon>
        <taxon>Xylariomycetidae</taxon>
        <taxon>Amphisphaeriales</taxon>
        <taxon>Apiosporaceae</taxon>
        <taxon>Apiospora</taxon>
    </lineage>
</organism>
<keyword evidence="5" id="KW-1185">Reference proteome</keyword>
<reference evidence="4 5" key="1">
    <citation type="submission" date="2023-01" db="EMBL/GenBank/DDBJ databases">
        <title>Analysis of 21 Apiospora genomes using comparative genomics revels a genus with tremendous synthesis potential of carbohydrate active enzymes and secondary metabolites.</title>
        <authorList>
            <person name="Sorensen T."/>
        </authorList>
    </citation>
    <scope>NUCLEOTIDE SEQUENCE [LARGE SCALE GENOMIC DNA]</scope>
    <source>
        <strain evidence="4 5">CBS 135458</strain>
    </source>
</reference>
<dbReference type="InterPro" id="IPR002110">
    <property type="entry name" value="Ankyrin_rpt"/>
</dbReference>